<evidence type="ECO:0000256" key="11">
    <source>
        <dbReference type="SAM" id="MobiDB-lite"/>
    </source>
</evidence>
<evidence type="ECO:0000256" key="1">
    <source>
        <dbReference type="ARBA" id="ARBA00004651"/>
    </source>
</evidence>
<dbReference type="PANTHER" id="PTHR32196">
    <property type="entry name" value="ABC TRANSPORTER PERMEASE PROTEIN YPHD-RELATED-RELATED"/>
    <property type="match status" value="1"/>
</dbReference>
<proteinExistence type="predicted"/>
<keyword evidence="2" id="KW-0813">Transport</keyword>
<feature type="transmembrane region" description="Helical" evidence="12">
    <location>
        <begin position="41"/>
        <end position="62"/>
    </location>
</feature>
<evidence type="ECO:0000256" key="8">
    <source>
        <dbReference type="ARBA" id="ARBA00023136"/>
    </source>
</evidence>
<organism evidence="13 14">
    <name type="scientific">Micromonospora wenchangensis</name>
    <dbReference type="NCBI Taxonomy" id="1185415"/>
    <lineage>
        <taxon>Bacteria</taxon>
        <taxon>Bacillati</taxon>
        <taxon>Actinomycetota</taxon>
        <taxon>Actinomycetes</taxon>
        <taxon>Micromonosporales</taxon>
        <taxon>Micromonosporaceae</taxon>
        <taxon>Micromonospora</taxon>
    </lineage>
</organism>
<evidence type="ECO:0000256" key="12">
    <source>
        <dbReference type="SAM" id="Phobius"/>
    </source>
</evidence>
<dbReference type="EMBL" id="MZMV01000050">
    <property type="protein sequence ID" value="OWV02824.1"/>
    <property type="molecule type" value="Genomic_DNA"/>
</dbReference>
<feature type="transmembrane region" description="Helical" evidence="12">
    <location>
        <begin position="120"/>
        <end position="140"/>
    </location>
</feature>
<dbReference type="Pfam" id="PF02653">
    <property type="entry name" value="BPD_transp_2"/>
    <property type="match status" value="1"/>
</dbReference>
<keyword evidence="14" id="KW-1185">Reference proteome</keyword>
<feature type="transmembrane region" description="Helical" evidence="12">
    <location>
        <begin position="307"/>
        <end position="326"/>
    </location>
</feature>
<feature type="transmembrane region" description="Helical" evidence="12">
    <location>
        <begin position="147"/>
        <end position="168"/>
    </location>
</feature>
<sequence>MTSVKTSSPPSPPPTGKSPGVALHAGTSDLRALIMNNLRQSGIYVALVVIVGLFAVLTDGVSLSPGNITNIVLQYSYILVLAIGMVIIIIGGHIDLSVGSVVALTGAVSAVLVIREGFPWWVGILAALAVGVAVGAWHGFWVAYAGIPAFIVTLAGMLLFRGLTLRVLDNISLSPFPADYQQVAAGFLNGLLGGDGFDAFTLLIGAVAVAGYAVSGFRTRVARVRYQQPVESFPLFVARVVLVGAVIMYFAWQLAHARGLPIVLIILAVLVLVYGLLTRRTVFGRQVYAIGGNLSAAMLSGVKVRTVNFWMFVNMGFLAAVAGVIYSSRSNGAQPAAGNMFELDAIAAAFIGGAAVTGGVGTVVGAMVGGLIMAVMSNGMQLMGVDQSIQSVVKGLVLLVAVAFDVYNKRRAGSSR</sequence>
<dbReference type="OrthoDB" id="3468954at2"/>
<keyword evidence="8 12" id="KW-0472">Membrane</keyword>
<evidence type="ECO:0000256" key="7">
    <source>
        <dbReference type="ARBA" id="ARBA00022989"/>
    </source>
</evidence>
<evidence type="ECO:0000256" key="9">
    <source>
        <dbReference type="ARBA" id="ARBA00035611"/>
    </source>
</evidence>
<evidence type="ECO:0000313" key="14">
    <source>
        <dbReference type="Proteomes" id="UP000197174"/>
    </source>
</evidence>
<protein>
    <recommendedName>
        <fullName evidence="10">Xylose transport system permease protein XylH</fullName>
    </recommendedName>
</protein>
<comment type="caution">
    <text evidence="13">The sequence shown here is derived from an EMBL/GenBank/DDBJ whole genome shotgun (WGS) entry which is preliminary data.</text>
</comment>
<dbReference type="RefSeq" id="WP_088646288.1">
    <property type="nucleotide sequence ID" value="NZ_CBDRBW010000023.1"/>
</dbReference>
<evidence type="ECO:0000256" key="5">
    <source>
        <dbReference type="ARBA" id="ARBA00022597"/>
    </source>
</evidence>
<feature type="transmembrane region" description="Helical" evidence="12">
    <location>
        <begin position="96"/>
        <end position="114"/>
    </location>
</feature>
<feature type="transmembrane region" description="Helical" evidence="12">
    <location>
        <begin position="346"/>
        <end position="376"/>
    </location>
</feature>
<accession>A0A2D0AXB4</accession>
<feature type="transmembrane region" description="Helical" evidence="12">
    <location>
        <begin position="233"/>
        <end position="252"/>
    </location>
</feature>
<evidence type="ECO:0000256" key="4">
    <source>
        <dbReference type="ARBA" id="ARBA00022519"/>
    </source>
</evidence>
<evidence type="ECO:0000256" key="2">
    <source>
        <dbReference type="ARBA" id="ARBA00022448"/>
    </source>
</evidence>
<feature type="region of interest" description="Disordered" evidence="11">
    <location>
        <begin position="1"/>
        <end position="20"/>
    </location>
</feature>
<dbReference type="InterPro" id="IPR001851">
    <property type="entry name" value="ABC_transp_permease"/>
</dbReference>
<comment type="function">
    <text evidence="9">Part of the binding-protein-dependent transport system for D-xylose. Probably responsible for the translocation of the substrate across the membrane.</text>
</comment>
<dbReference type="GO" id="GO:0005886">
    <property type="term" value="C:plasma membrane"/>
    <property type="evidence" value="ECO:0007669"/>
    <property type="project" value="UniProtKB-SubCell"/>
</dbReference>
<dbReference type="Proteomes" id="UP000197174">
    <property type="component" value="Unassembled WGS sequence"/>
</dbReference>
<keyword evidence="7 12" id="KW-1133">Transmembrane helix</keyword>
<feature type="transmembrane region" description="Helical" evidence="12">
    <location>
        <begin position="258"/>
        <end position="277"/>
    </location>
</feature>
<name>A0A2D0AXB4_9ACTN</name>
<dbReference type="NCBIfam" id="NF040906">
    <property type="entry name" value="GguB"/>
    <property type="match status" value="1"/>
</dbReference>
<keyword evidence="6 12" id="KW-0812">Transmembrane</keyword>
<evidence type="ECO:0000256" key="6">
    <source>
        <dbReference type="ARBA" id="ARBA00022692"/>
    </source>
</evidence>
<feature type="transmembrane region" description="Helical" evidence="12">
    <location>
        <begin position="68"/>
        <end position="89"/>
    </location>
</feature>
<dbReference type="GO" id="GO:0022857">
    <property type="term" value="F:transmembrane transporter activity"/>
    <property type="evidence" value="ECO:0007669"/>
    <property type="project" value="InterPro"/>
</dbReference>
<keyword evidence="4" id="KW-0997">Cell inner membrane</keyword>
<evidence type="ECO:0000256" key="3">
    <source>
        <dbReference type="ARBA" id="ARBA00022475"/>
    </source>
</evidence>
<feature type="transmembrane region" description="Helical" evidence="12">
    <location>
        <begin position="199"/>
        <end position="221"/>
    </location>
</feature>
<evidence type="ECO:0000256" key="10">
    <source>
        <dbReference type="ARBA" id="ARBA00035686"/>
    </source>
</evidence>
<evidence type="ECO:0000313" key="13">
    <source>
        <dbReference type="EMBL" id="OWV02824.1"/>
    </source>
</evidence>
<dbReference type="AlphaFoldDB" id="A0A2D0AXB4"/>
<dbReference type="PANTHER" id="PTHR32196:SF32">
    <property type="entry name" value="XYLOSE TRANSPORT SYSTEM PERMEASE PROTEIN XYLH"/>
    <property type="match status" value="1"/>
</dbReference>
<gene>
    <name evidence="13" type="ORF">B5D80_24525</name>
</gene>
<keyword evidence="5" id="KW-0762">Sugar transport</keyword>
<keyword evidence="3" id="KW-1003">Cell membrane</keyword>
<reference evidence="13 14" key="1">
    <citation type="submission" date="2017-03" db="EMBL/GenBank/DDBJ databases">
        <title>Whole genome sequence of Micromonospora wenchangensis, isolated from mangrove soil.</title>
        <authorList>
            <person name="Yang H."/>
        </authorList>
    </citation>
    <scope>NUCLEOTIDE SEQUENCE [LARGE SCALE GENOMIC DNA]</scope>
    <source>
        <strain evidence="13 14">CCTCC AA 2012002</strain>
    </source>
</reference>
<dbReference type="CDD" id="cd06579">
    <property type="entry name" value="TM_PBP1_transp_AraH_like"/>
    <property type="match status" value="1"/>
</dbReference>
<comment type="subcellular location">
    <subcellularLocation>
        <location evidence="1">Cell membrane</location>
        <topology evidence="1">Multi-pass membrane protein</topology>
    </subcellularLocation>
</comment>